<dbReference type="STRING" id="927083.DB32_007893"/>
<dbReference type="EMBL" id="CP011125">
    <property type="protein sequence ID" value="AKF10744.1"/>
    <property type="molecule type" value="Genomic_DNA"/>
</dbReference>
<reference evidence="2 3" key="1">
    <citation type="submission" date="2015-03" db="EMBL/GenBank/DDBJ databases">
        <title>Genome assembly of Sandaracinus amylolyticus DSM 53668.</title>
        <authorList>
            <person name="Sharma G."/>
            <person name="Subramanian S."/>
        </authorList>
    </citation>
    <scope>NUCLEOTIDE SEQUENCE [LARGE SCALE GENOMIC DNA]</scope>
    <source>
        <strain evidence="2 3">DSM 53668</strain>
    </source>
</reference>
<dbReference type="KEGG" id="samy:DB32_007893"/>
<evidence type="ECO:0000313" key="3">
    <source>
        <dbReference type="Proteomes" id="UP000034883"/>
    </source>
</evidence>
<organism evidence="2 3">
    <name type="scientific">Sandaracinus amylolyticus</name>
    <dbReference type="NCBI Taxonomy" id="927083"/>
    <lineage>
        <taxon>Bacteria</taxon>
        <taxon>Pseudomonadati</taxon>
        <taxon>Myxococcota</taxon>
        <taxon>Polyangia</taxon>
        <taxon>Polyangiales</taxon>
        <taxon>Sandaracinaceae</taxon>
        <taxon>Sandaracinus</taxon>
    </lineage>
</organism>
<dbReference type="Proteomes" id="UP000034883">
    <property type="component" value="Chromosome"/>
</dbReference>
<sequence length="46" mass="5503">MIGLDTEERDRPAFQPEPATRPAPAREERADDVWDDDDWEEDWLFL</sequence>
<evidence type="ECO:0000313" key="2">
    <source>
        <dbReference type="EMBL" id="AKF10744.1"/>
    </source>
</evidence>
<protein>
    <submittedName>
        <fullName evidence="2">Uncharacterized protein</fullName>
    </submittedName>
</protein>
<evidence type="ECO:0000256" key="1">
    <source>
        <dbReference type="SAM" id="MobiDB-lite"/>
    </source>
</evidence>
<feature type="compositionally biased region" description="Basic and acidic residues" evidence="1">
    <location>
        <begin position="1"/>
        <end position="12"/>
    </location>
</feature>
<proteinExistence type="predicted"/>
<feature type="region of interest" description="Disordered" evidence="1">
    <location>
        <begin position="1"/>
        <end position="37"/>
    </location>
</feature>
<dbReference type="RefSeq" id="WP_157070032.1">
    <property type="nucleotide sequence ID" value="NZ_CP011125.1"/>
</dbReference>
<accession>A0A0F6SHN3</accession>
<name>A0A0F6SHN3_9BACT</name>
<keyword evidence="3" id="KW-1185">Reference proteome</keyword>
<gene>
    <name evidence="2" type="ORF">DB32_007893</name>
</gene>
<dbReference type="AlphaFoldDB" id="A0A0F6SHN3"/>